<gene>
    <name evidence="1" type="ORF">SNOG_04366</name>
</gene>
<dbReference type="RefSeq" id="XP_001794785.1">
    <property type="nucleotide sequence ID" value="XM_001794733.1"/>
</dbReference>
<dbReference type="KEGG" id="pno:SNOG_04366"/>
<dbReference type="GeneID" id="5971653"/>
<dbReference type="HOGENOM" id="CLU_3279698_0_0_1"/>
<name>Q0UV48_PHANO</name>
<protein>
    <submittedName>
        <fullName evidence="1">Uncharacterized protein</fullName>
    </submittedName>
</protein>
<dbReference type="EMBL" id="CH445330">
    <property type="protein sequence ID" value="EAT88126.1"/>
    <property type="molecule type" value="Genomic_DNA"/>
</dbReference>
<evidence type="ECO:0000313" key="1">
    <source>
        <dbReference type="EMBL" id="EAT88126.1"/>
    </source>
</evidence>
<accession>Q0UV48</accession>
<proteinExistence type="predicted"/>
<dbReference type="AlphaFoldDB" id="Q0UV48"/>
<dbReference type="Proteomes" id="UP000001055">
    <property type="component" value="Unassembled WGS sequence"/>
</dbReference>
<sequence length="41" mass="4604">MRCNKTRFGVTSTRPSPWAWHGTTTKRCGNSHLNGLEATSR</sequence>
<dbReference type="InParanoid" id="Q0UV48"/>
<evidence type="ECO:0000313" key="2">
    <source>
        <dbReference type="Proteomes" id="UP000001055"/>
    </source>
</evidence>
<organism evidence="1 2">
    <name type="scientific">Phaeosphaeria nodorum (strain SN15 / ATCC MYA-4574 / FGSC 10173)</name>
    <name type="common">Glume blotch fungus</name>
    <name type="synonym">Parastagonospora nodorum</name>
    <dbReference type="NCBI Taxonomy" id="321614"/>
    <lineage>
        <taxon>Eukaryota</taxon>
        <taxon>Fungi</taxon>
        <taxon>Dikarya</taxon>
        <taxon>Ascomycota</taxon>
        <taxon>Pezizomycotina</taxon>
        <taxon>Dothideomycetes</taxon>
        <taxon>Pleosporomycetidae</taxon>
        <taxon>Pleosporales</taxon>
        <taxon>Pleosporineae</taxon>
        <taxon>Phaeosphaeriaceae</taxon>
        <taxon>Parastagonospora</taxon>
    </lineage>
</organism>
<reference evidence="2" key="1">
    <citation type="journal article" date="2007" name="Plant Cell">
        <title>Dothideomycete-plant interactions illuminated by genome sequencing and EST analysis of the wheat pathogen Stagonospora nodorum.</title>
        <authorList>
            <person name="Hane J.K."/>
            <person name="Lowe R.G."/>
            <person name="Solomon P.S."/>
            <person name="Tan K.C."/>
            <person name="Schoch C.L."/>
            <person name="Spatafora J.W."/>
            <person name="Crous P.W."/>
            <person name="Kodira C."/>
            <person name="Birren B.W."/>
            <person name="Galagan J.E."/>
            <person name="Torriani S.F."/>
            <person name="McDonald B.A."/>
            <person name="Oliver R.P."/>
        </authorList>
    </citation>
    <scope>NUCLEOTIDE SEQUENCE [LARGE SCALE GENOMIC DNA]</scope>
    <source>
        <strain evidence="2">SN15 / ATCC MYA-4574 / FGSC 10173</strain>
    </source>
</reference>